<dbReference type="AlphaFoldDB" id="A0A919ITB2"/>
<dbReference type="SUPFAM" id="SSF52540">
    <property type="entry name" value="P-loop containing nucleoside triphosphate hydrolases"/>
    <property type="match status" value="1"/>
</dbReference>
<feature type="domain" description="HTH luxR-type" evidence="3">
    <location>
        <begin position="863"/>
        <end position="928"/>
    </location>
</feature>
<dbReference type="PANTHER" id="PTHR16305:SF35">
    <property type="entry name" value="TRANSCRIPTIONAL ACTIVATOR DOMAIN"/>
    <property type="match status" value="1"/>
</dbReference>
<evidence type="ECO:0000259" key="3">
    <source>
        <dbReference type="PROSITE" id="PS50043"/>
    </source>
</evidence>
<dbReference type="EMBL" id="BOMH01000071">
    <property type="protein sequence ID" value="GID70082.1"/>
    <property type="molecule type" value="Genomic_DNA"/>
</dbReference>
<dbReference type="SMART" id="SM00421">
    <property type="entry name" value="HTH_LUXR"/>
    <property type="match status" value="1"/>
</dbReference>
<keyword evidence="5" id="KW-1185">Reference proteome</keyword>
<comment type="caution">
    <text evidence="4">The sequence shown here is derived from an EMBL/GenBank/DDBJ whole genome shotgun (WGS) entry which is preliminary data.</text>
</comment>
<proteinExistence type="predicted"/>
<dbReference type="Gene3D" id="3.40.50.300">
    <property type="entry name" value="P-loop containing nucleotide triphosphate hydrolases"/>
    <property type="match status" value="1"/>
</dbReference>
<dbReference type="RefSeq" id="WP_203753411.1">
    <property type="nucleotide sequence ID" value="NZ_BAAAUC010000032.1"/>
</dbReference>
<dbReference type="PROSITE" id="PS50043">
    <property type="entry name" value="HTH_LUXR_2"/>
    <property type="match status" value="1"/>
</dbReference>
<gene>
    <name evidence="4" type="ORF">Acy02nite_79630</name>
</gene>
<accession>A0A919ITB2</accession>
<organism evidence="4 5">
    <name type="scientific">Actinoplanes cyaneus</name>
    <dbReference type="NCBI Taxonomy" id="52696"/>
    <lineage>
        <taxon>Bacteria</taxon>
        <taxon>Bacillati</taxon>
        <taxon>Actinomycetota</taxon>
        <taxon>Actinomycetes</taxon>
        <taxon>Micromonosporales</taxon>
        <taxon>Micromonosporaceae</taxon>
        <taxon>Actinoplanes</taxon>
    </lineage>
</organism>
<dbReference type="Pfam" id="PF00196">
    <property type="entry name" value="GerE"/>
    <property type="match status" value="1"/>
</dbReference>
<dbReference type="GO" id="GO:0005737">
    <property type="term" value="C:cytoplasm"/>
    <property type="evidence" value="ECO:0007669"/>
    <property type="project" value="TreeGrafter"/>
</dbReference>
<dbReference type="PRINTS" id="PR00038">
    <property type="entry name" value="HTHLUXR"/>
</dbReference>
<evidence type="ECO:0000313" key="4">
    <source>
        <dbReference type="EMBL" id="GID70082.1"/>
    </source>
</evidence>
<dbReference type="GO" id="GO:0006355">
    <property type="term" value="P:regulation of DNA-templated transcription"/>
    <property type="evidence" value="ECO:0007669"/>
    <property type="project" value="InterPro"/>
</dbReference>
<keyword evidence="2" id="KW-0067">ATP-binding</keyword>
<dbReference type="GO" id="GO:0004016">
    <property type="term" value="F:adenylate cyclase activity"/>
    <property type="evidence" value="ECO:0007669"/>
    <property type="project" value="TreeGrafter"/>
</dbReference>
<name>A0A919ITB2_9ACTN</name>
<dbReference type="CDD" id="cd06170">
    <property type="entry name" value="LuxR_C_like"/>
    <property type="match status" value="1"/>
</dbReference>
<dbReference type="InterPro" id="IPR027417">
    <property type="entry name" value="P-loop_NTPase"/>
</dbReference>
<dbReference type="InterPro" id="IPR016032">
    <property type="entry name" value="Sig_transdc_resp-reg_C-effctor"/>
</dbReference>
<evidence type="ECO:0000256" key="2">
    <source>
        <dbReference type="ARBA" id="ARBA00022840"/>
    </source>
</evidence>
<dbReference type="GO" id="GO:0005524">
    <property type="term" value="F:ATP binding"/>
    <property type="evidence" value="ECO:0007669"/>
    <property type="project" value="UniProtKB-KW"/>
</dbReference>
<evidence type="ECO:0000313" key="5">
    <source>
        <dbReference type="Proteomes" id="UP000619479"/>
    </source>
</evidence>
<protein>
    <submittedName>
        <fullName evidence="4">Transcriptional regulator</fullName>
    </submittedName>
</protein>
<dbReference type="Proteomes" id="UP000619479">
    <property type="component" value="Unassembled WGS sequence"/>
</dbReference>
<sequence length="937" mass="98290">MMIDAAGDHHRRRPLVGRDGELAVLRRLIGSASAGDGGALLVHGGAGIGKTALVATALTATADSRVLWATGSQYEQDLPFAGLHQLLVPLLDRRDGWTGVQDRALATALGLAEPGAAPTTPLIARATLALLAGRAQETTILAAVDDAQWLDDASAQVIAYVAQHLRGTAVALVVTVREPATVPSLAGLPELPVPALREADARTVLLTGLRAPLDPLVRDRVLDEARGNPLALLALPPTAGGFGVPAGRDGLPATLRERFREQYAGLPPAARRFLVVAAADPTGDPALVRRAARALGAGRAAEAEAAGSGLVQVGARLRFGHPLMRSAVYEAVSPADRAAAHRALSDATDPVLDADRRAWHAAQAASGPDPELAADLERLSARAHARGGLAAAAAFLERAAVLTADPQARARRLLAAGKLRRETGESNAALDLAAVAESTTSDPARHAEAAVLRARVAFDQARDENAVRRLIDAARQAGPADPALARGVLFDALAALTFMGSFAGPGSLAEVAEQAAALPPADYPPRPAELLLEGMLSRVRELSRANGPSWTNGGDPPDPALLGRAVATYVRHSREGAAGLGIGELWLACSAAEDLWDDRAFLELADRQLDHVRRTGAVTAMPVALSYRGLAAVFEGRFTEAQRFVDEAYAAAADVGAPSMAHVDLCVAAWRGDEHRVERLSRIVLGDATARGEGRLLTALACARAVLLNGQGRYRETAEICRSSADFDEPSYPLAVFPEFVEAASRIGELDAATRVAVRLEQRAAELDSDWCTGTAEAARALVTPGPAADGHYRNAIEHLGRTAGRVRLARTRLLHGEWLRRNGRRSHAAAQLRAAHDAFAEMGVAAFAARAARELAAAGGRRGTGEHGLTDREQAVARLVAGGATTREAAAELFVSPRTVDTHLRGVFAKLGITSRRELRGRLGEHGPGDRTSVSP</sequence>
<dbReference type="InterPro" id="IPR041664">
    <property type="entry name" value="AAA_16"/>
</dbReference>
<dbReference type="PANTHER" id="PTHR16305">
    <property type="entry name" value="TESTICULAR SOLUBLE ADENYLYL CYCLASE"/>
    <property type="match status" value="1"/>
</dbReference>
<dbReference type="Pfam" id="PF13191">
    <property type="entry name" value="AAA_16"/>
    <property type="match status" value="1"/>
</dbReference>
<dbReference type="InterPro" id="IPR000792">
    <property type="entry name" value="Tscrpt_reg_LuxR_C"/>
</dbReference>
<dbReference type="SUPFAM" id="SSF46894">
    <property type="entry name" value="C-terminal effector domain of the bipartite response regulators"/>
    <property type="match status" value="1"/>
</dbReference>
<reference evidence="4" key="1">
    <citation type="submission" date="2021-01" db="EMBL/GenBank/DDBJ databases">
        <title>Whole genome shotgun sequence of Actinoplanes cyaneus NBRC 14990.</title>
        <authorList>
            <person name="Komaki H."/>
            <person name="Tamura T."/>
        </authorList>
    </citation>
    <scope>NUCLEOTIDE SEQUENCE</scope>
    <source>
        <strain evidence="4">NBRC 14990</strain>
    </source>
</reference>
<evidence type="ECO:0000256" key="1">
    <source>
        <dbReference type="ARBA" id="ARBA00022741"/>
    </source>
</evidence>
<dbReference type="Gene3D" id="1.10.10.10">
    <property type="entry name" value="Winged helix-like DNA-binding domain superfamily/Winged helix DNA-binding domain"/>
    <property type="match status" value="1"/>
</dbReference>
<dbReference type="InterPro" id="IPR036388">
    <property type="entry name" value="WH-like_DNA-bd_sf"/>
</dbReference>
<dbReference type="GO" id="GO:0003677">
    <property type="term" value="F:DNA binding"/>
    <property type="evidence" value="ECO:0007669"/>
    <property type="project" value="InterPro"/>
</dbReference>
<keyword evidence="1" id="KW-0547">Nucleotide-binding</keyword>